<feature type="transmembrane region" description="Helical" evidence="1">
    <location>
        <begin position="65"/>
        <end position="85"/>
    </location>
</feature>
<name>A0A840SR16_9RHOB</name>
<gene>
    <name evidence="2" type="ORF">HNP73_002885</name>
</gene>
<keyword evidence="3" id="KW-1185">Reference proteome</keyword>
<keyword evidence="1" id="KW-0472">Membrane</keyword>
<protein>
    <submittedName>
        <fullName evidence="2">Uncharacterized protein</fullName>
    </submittedName>
</protein>
<evidence type="ECO:0000313" key="3">
    <source>
        <dbReference type="Proteomes" id="UP000549457"/>
    </source>
</evidence>
<dbReference type="EMBL" id="JACHFM010000003">
    <property type="protein sequence ID" value="MBB5222938.1"/>
    <property type="molecule type" value="Genomic_DNA"/>
</dbReference>
<comment type="caution">
    <text evidence="2">The sequence shown here is derived from an EMBL/GenBank/DDBJ whole genome shotgun (WGS) entry which is preliminary data.</text>
</comment>
<keyword evidence="1" id="KW-1133">Transmembrane helix</keyword>
<reference evidence="2 3" key="1">
    <citation type="submission" date="2020-08" db="EMBL/GenBank/DDBJ databases">
        <title>Genomic Encyclopedia of Type Strains, Phase IV (KMG-IV): sequencing the most valuable type-strain genomes for metagenomic binning, comparative biology and taxonomic classification.</title>
        <authorList>
            <person name="Goeker M."/>
        </authorList>
    </citation>
    <scope>NUCLEOTIDE SEQUENCE [LARGE SCALE GENOMIC DNA]</scope>
    <source>
        <strain evidence="2 3">DSM 101730</strain>
    </source>
</reference>
<sequence length="112" mass="11797">MQSSLETNRTGRRSVLPRDAARWIEARPALVRWLLAGPGAILAALATMAAMPLWMPAGAAGVNDIALPILLMPLLWAVPFFHAVLAPNLVRASAILSAVILVQVAAVLVSLA</sequence>
<feature type="transmembrane region" description="Helical" evidence="1">
    <location>
        <begin position="30"/>
        <end position="53"/>
    </location>
</feature>
<evidence type="ECO:0000313" key="2">
    <source>
        <dbReference type="EMBL" id="MBB5222938.1"/>
    </source>
</evidence>
<proteinExistence type="predicted"/>
<dbReference type="RefSeq" id="WP_221288688.1">
    <property type="nucleotide sequence ID" value="NZ_JACHFM010000003.1"/>
</dbReference>
<evidence type="ECO:0000256" key="1">
    <source>
        <dbReference type="SAM" id="Phobius"/>
    </source>
</evidence>
<organism evidence="2 3">
    <name type="scientific">Amaricoccus macauensis</name>
    <dbReference type="NCBI Taxonomy" id="57001"/>
    <lineage>
        <taxon>Bacteria</taxon>
        <taxon>Pseudomonadati</taxon>
        <taxon>Pseudomonadota</taxon>
        <taxon>Alphaproteobacteria</taxon>
        <taxon>Rhodobacterales</taxon>
        <taxon>Paracoccaceae</taxon>
        <taxon>Amaricoccus</taxon>
    </lineage>
</organism>
<feature type="transmembrane region" description="Helical" evidence="1">
    <location>
        <begin position="92"/>
        <end position="111"/>
    </location>
</feature>
<dbReference type="Proteomes" id="UP000549457">
    <property type="component" value="Unassembled WGS sequence"/>
</dbReference>
<accession>A0A840SR16</accession>
<keyword evidence="1" id="KW-0812">Transmembrane</keyword>
<dbReference type="AlphaFoldDB" id="A0A840SR16"/>